<dbReference type="PANTHER" id="PTHR32305">
    <property type="match status" value="1"/>
</dbReference>
<dbReference type="InterPro" id="IPR050708">
    <property type="entry name" value="T6SS_VgrG/RHS"/>
</dbReference>
<organism evidence="1 2">
    <name type="scientific">Chryseobacterium joostei</name>
    <dbReference type="NCBI Taxonomy" id="112234"/>
    <lineage>
        <taxon>Bacteria</taxon>
        <taxon>Pseudomonadati</taxon>
        <taxon>Bacteroidota</taxon>
        <taxon>Flavobacteriia</taxon>
        <taxon>Flavobacteriales</taxon>
        <taxon>Weeksellaceae</taxon>
        <taxon>Chryseobacterium group</taxon>
        <taxon>Chryseobacterium</taxon>
    </lineage>
</organism>
<sequence>MFTSIRTTWGNAGVSFAKNSVGALEVTDTNNYYPFGLNHIGGSSSSNFGSYHSYKYNGKELQETGMYDYGARMYMPDLGRWGVHDPLSETTLQPYSYADNNPIFYNDPTGMIAQQPETIATIYKHKRTGEEVNVNDGVNETVLVNGHDFAKAKTYAKYYDSNRASVYGNSNYEVNQGYIDFYYNTRYGSGFSFASLFDSGPDKRKMPTSDEDTMILLEMPDIGRGPLKSSLKAVGKSLAKKNVGKTSGWIVRKEFNSLDPLLQAKFKHALTKGIVPPKGNIGIIKLTESEAKSTGYTYKLKILHKGGDLRIYGNPLENGHIVFDKIMTH</sequence>
<evidence type="ECO:0000313" key="2">
    <source>
        <dbReference type="Proteomes" id="UP000279541"/>
    </source>
</evidence>
<gene>
    <name evidence="1" type="ORF">EG359_09105</name>
</gene>
<name>A0ABN5SAC7_9FLAO</name>
<dbReference type="PANTHER" id="PTHR32305:SF15">
    <property type="entry name" value="PROTEIN RHSA-RELATED"/>
    <property type="match status" value="1"/>
</dbReference>
<dbReference type="InterPro" id="IPR022385">
    <property type="entry name" value="Rhs_assc_core"/>
</dbReference>
<dbReference type="Gene3D" id="2.180.10.10">
    <property type="entry name" value="RHS repeat-associated core"/>
    <property type="match status" value="1"/>
</dbReference>
<keyword evidence="2" id="KW-1185">Reference proteome</keyword>
<accession>A0ABN5SAC7</accession>
<evidence type="ECO:0000313" key="1">
    <source>
        <dbReference type="EMBL" id="AZA99765.1"/>
    </source>
</evidence>
<reference evidence="1 2" key="1">
    <citation type="submission" date="2018-11" db="EMBL/GenBank/DDBJ databases">
        <title>Proposal to divide the Flavobacteriaceae and reorganize its genera based on Amino Acid Identity values calculated from whole genome sequences.</title>
        <authorList>
            <person name="Nicholson A.C."/>
            <person name="Gulvik C.A."/>
            <person name="Whitney A.M."/>
            <person name="Humrighouse B.W."/>
            <person name="Bell M."/>
            <person name="Holmes B."/>
            <person name="Steigerwalt A.G."/>
            <person name="Villarma A."/>
            <person name="Sheth M."/>
            <person name="Batra D."/>
            <person name="Pryor J."/>
            <person name="Bernardet J.-F."/>
            <person name="Hugo C."/>
            <person name="Kampfer P."/>
            <person name="Newman J."/>
            <person name="McQuiston J.R."/>
        </authorList>
    </citation>
    <scope>NUCLEOTIDE SEQUENCE [LARGE SCALE GENOMIC DNA]</scope>
    <source>
        <strain evidence="1 2">DSM 16927</strain>
    </source>
</reference>
<dbReference type="EMBL" id="CP033926">
    <property type="protein sequence ID" value="AZA99765.1"/>
    <property type="molecule type" value="Genomic_DNA"/>
</dbReference>
<dbReference type="Proteomes" id="UP000279541">
    <property type="component" value="Chromosome"/>
</dbReference>
<dbReference type="NCBIfam" id="TIGR03696">
    <property type="entry name" value="Rhs_assc_core"/>
    <property type="match status" value="1"/>
</dbReference>
<protein>
    <submittedName>
        <fullName evidence="1">RHS repeat-associated core domain-containing protein</fullName>
    </submittedName>
</protein>
<proteinExistence type="predicted"/>